<dbReference type="PANTHER" id="PTHR32060:SF30">
    <property type="entry name" value="CARBOXY-TERMINAL PROCESSING PROTEASE CTPA"/>
    <property type="match status" value="1"/>
</dbReference>
<dbReference type="GO" id="GO:0007165">
    <property type="term" value="P:signal transduction"/>
    <property type="evidence" value="ECO:0007669"/>
    <property type="project" value="TreeGrafter"/>
</dbReference>
<dbReference type="InterPro" id="IPR001478">
    <property type="entry name" value="PDZ"/>
</dbReference>
<protein>
    <submittedName>
        <fullName evidence="7">Peptidase S41</fullName>
    </submittedName>
</protein>
<evidence type="ECO:0000259" key="6">
    <source>
        <dbReference type="PROSITE" id="PS50106"/>
    </source>
</evidence>
<evidence type="ECO:0000256" key="1">
    <source>
        <dbReference type="ARBA" id="ARBA00009179"/>
    </source>
</evidence>
<gene>
    <name evidence="7" type="ORF">COT75_03360</name>
</gene>
<dbReference type="Pfam" id="PF22694">
    <property type="entry name" value="CtpB_N-like"/>
    <property type="match status" value="1"/>
</dbReference>
<dbReference type="PROSITE" id="PS50106">
    <property type="entry name" value="PDZ"/>
    <property type="match status" value="1"/>
</dbReference>
<dbReference type="SMART" id="SM00245">
    <property type="entry name" value="TSPc"/>
    <property type="match status" value="1"/>
</dbReference>
<name>A0A2H0W8U0_9BACT</name>
<dbReference type="SUPFAM" id="SSF52096">
    <property type="entry name" value="ClpP/crotonase"/>
    <property type="match status" value="1"/>
</dbReference>
<organism evidence="7 8">
    <name type="scientific">Candidatus Beckwithbacteria bacterium CG10_big_fil_rev_8_21_14_0_10_34_10</name>
    <dbReference type="NCBI Taxonomy" id="1974495"/>
    <lineage>
        <taxon>Bacteria</taxon>
        <taxon>Candidatus Beckwithiibacteriota</taxon>
    </lineage>
</organism>
<dbReference type="GO" id="GO:0004175">
    <property type="term" value="F:endopeptidase activity"/>
    <property type="evidence" value="ECO:0007669"/>
    <property type="project" value="TreeGrafter"/>
</dbReference>
<dbReference type="Gene3D" id="3.30.750.44">
    <property type="match status" value="1"/>
</dbReference>
<dbReference type="InterPro" id="IPR036034">
    <property type="entry name" value="PDZ_sf"/>
</dbReference>
<keyword evidence="2 5" id="KW-0645">Protease</keyword>
<reference evidence="8" key="1">
    <citation type="submission" date="2017-09" db="EMBL/GenBank/DDBJ databases">
        <title>Depth-based differentiation of microbial function through sediment-hosted aquifers and enrichment of novel symbionts in the deep terrestrial subsurface.</title>
        <authorList>
            <person name="Probst A.J."/>
            <person name="Ladd B."/>
            <person name="Jarett J.K."/>
            <person name="Geller-Mcgrath D.E."/>
            <person name="Sieber C.M.K."/>
            <person name="Emerson J.B."/>
            <person name="Anantharaman K."/>
            <person name="Thomas B.C."/>
            <person name="Malmstrom R."/>
            <person name="Stieglmeier M."/>
            <person name="Klingl A."/>
            <person name="Woyke T."/>
            <person name="Ryan C.M."/>
            <person name="Banfield J.F."/>
        </authorList>
    </citation>
    <scope>NUCLEOTIDE SEQUENCE [LARGE SCALE GENOMIC DNA]</scope>
</reference>
<comment type="caution">
    <text evidence="7">The sequence shown here is derived from an EMBL/GenBank/DDBJ whole genome shotgun (WGS) entry which is preliminary data.</text>
</comment>
<evidence type="ECO:0000313" key="7">
    <source>
        <dbReference type="EMBL" id="PIS09076.1"/>
    </source>
</evidence>
<dbReference type="SUPFAM" id="SSF50156">
    <property type="entry name" value="PDZ domain-like"/>
    <property type="match status" value="1"/>
</dbReference>
<dbReference type="Gene3D" id="2.30.42.10">
    <property type="match status" value="1"/>
</dbReference>
<dbReference type="EMBL" id="PEZT01000020">
    <property type="protein sequence ID" value="PIS09076.1"/>
    <property type="molecule type" value="Genomic_DNA"/>
</dbReference>
<dbReference type="GO" id="GO:0030288">
    <property type="term" value="C:outer membrane-bounded periplasmic space"/>
    <property type="evidence" value="ECO:0007669"/>
    <property type="project" value="TreeGrafter"/>
</dbReference>
<dbReference type="Pfam" id="PF00595">
    <property type="entry name" value="PDZ"/>
    <property type="match status" value="1"/>
</dbReference>
<dbReference type="GO" id="GO:0006508">
    <property type="term" value="P:proteolysis"/>
    <property type="evidence" value="ECO:0007669"/>
    <property type="project" value="UniProtKB-KW"/>
</dbReference>
<dbReference type="Pfam" id="PF03572">
    <property type="entry name" value="Peptidase_S41"/>
    <property type="match status" value="1"/>
</dbReference>
<evidence type="ECO:0000256" key="5">
    <source>
        <dbReference type="RuleBase" id="RU004404"/>
    </source>
</evidence>
<proteinExistence type="inferred from homology"/>
<accession>A0A2H0W8U0</accession>
<evidence type="ECO:0000256" key="3">
    <source>
        <dbReference type="ARBA" id="ARBA00022801"/>
    </source>
</evidence>
<dbReference type="InterPro" id="IPR029045">
    <property type="entry name" value="ClpP/crotonase-like_dom_sf"/>
</dbReference>
<dbReference type="SMART" id="SM00228">
    <property type="entry name" value="PDZ"/>
    <property type="match status" value="1"/>
</dbReference>
<dbReference type="CDD" id="cd06782">
    <property type="entry name" value="cpPDZ_CPP-like"/>
    <property type="match status" value="1"/>
</dbReference>
<evidence type="ECO:0000256" key="2">
    <source>
        <dbReference type="ARBA" id="ARBA00022670"/>
    </source>
</evidence>
<dbReference type="GO" id="GO:0008236">
    <property type="term" value="F:serine-type peptidase activity"/>
    <property type="evidence" value="ECO:0007669"/>
    <property type="project" value="UniProtKB-KW"/>
</dbReference>
<keyword evidence="3 5" id="KW-0378">Hydrolase</keyword>
<dbReference type="AlphaFoldDB" id="A0A2H0W8U0"/>
<dbReference type="NCBIfam" id="TIGR00225">
    <property type="entry name" value="prc"/>
    <property type="match status" value="1"/>
</dbReference>
<keyword evidence="4 5" id="KW-0720">Serine protease</keyword>
<evidence type="ECO:0000256" key="4">
    <source>
        <dbReference type="ARBA" id="ARBA00022825"/>
    </source>
</evidence>
<evidence type="ECO:0000313" key="8">
    <source>
        <dbReference type="Proteomes" id="UP000230093"/>
    </source>
</evidence>
<dbReference type="CDD" id="cd07560">
    <property type="entry name" value="Peptidase_S41_CPP"/>
    <property type="match status" value="1"/>
</dbReference>
<dbReference type="InterPro" id="IPR004447">
    <property type="entry name" value="Peptidase_S41A"/>
</dbReference>
<comment type="similarity">
    <text evidence="1 5">Belongs to the peptidase S41A family.</text>
</comment>
<sequence length="416" mass="46466">MIVMKLTLKQIRKTVFSLILVVLGFGAGFFWGTHKVNLTQEKFSLKSFKIVNKTTPIDKDLNFDLFWDVWNRLEEKYLIKEDIDRQKMFYGAIQGMTAALGDPYTAFLPPVQNKKLKEDLNGAFEGVGIRLGFNKDKRLTVIAPLKGMPAEKAGVKAGDIIIHLKDEVKELDEDTLGMSLPEAVEKIRGESGAEIVLTLIHENESQSYEAKIKRETIIVPSVTVEFLENNTIAHLKLTRFGELTSEQWDKSVDEILNKEDTIKGIILDVRGNPGGYLKGSVNLASEFLEKGVIVKQEDYRGEVETYSVNRKGRILTLPLIVLIDKGSASASEILAGALKDHGRAKLIGTQTFGKGTIQESEEINGGMALHITTAKWLTPNNKWVNEESLIPDIEVENNSDNPDEDLQLNKAIEELN</sequence>
<feature type="domain" description="PDZ" evidence="6">
    <location>
        <begin position="113"/>
        <end position="188"/>
    </location>
</feature>
<dbReference type="InterPro" id="IPR005151">
    <property type="entry name" value="Tail-specific_protease"/>
</dbReference>
<dbReference type="InterPro" id="IPR055210">
    <property type="entry name" value="CtpA/B_N"/>
</dbReference>
<dbReference type="PANTHER" id="PTHR32060">
    <property type="entry name" value="TAIL-SPECIFIC PROTEASE"/>
    <property type="match status" value="1"/>
</dbReference>
<dbReference type="Gene3D" id="3.90.226.10">
    <property type="entry name" value="2-enoyl-CoA Hydratase, Chain A, domain 1"/>
    <property type="match status" value="1"/>
</dbReference>
<dbReference type="Proteomes" id="UP000230093">
    <property type="component" value="Unassembled WGS sequence"/>
</dbReference>